<dbReference type="Proteomes" id="UP000188268">
    <property type="component" value="Unassembled WGS sequence"/>
</dbReference>
<organism evidence="1 2">
    <name type="scientific">Corchorus capsularis</name>
    <name type="common">Jute</name>
    <dbReference type="NCBI Taxonomy" id="210143"/>
    <lineage>
        <taxon>Eukaryota</taxon>
        <taxon>Viridiplantae</taxon>
        <taxon>Streptophyta</taxon>
        <taxon>Embryophyta</taxon>
        <taxon>Tracheophyta</taxon>
        <taxon>Spermatophyta</taxon>
        <taxon>Magnoliopsida</taxon>
        <taxon>eudicotyledons</taxon>
        <taxon>Gunneridae</taxon>
        <taxon>Pentapetalae</taxon>
        <taxon>rosids</taxon>
        <taxon>malvids</taxon>
        <taxon>Malvales</taxon>
        <taxon>Malvaceae</taxon>
        <taxon>Grewioideae</taxon>
        <taxon>Apeibeae</taxon>
        <taxon>Corchorus</taxon>
    </lineage>
</organism>
<evidence type="ECO:0000313" key="1">
    <source>
        <dbReference type="EMBL" id="OMO99446.1"/>
    </source>
</evidence>
<name>A0A1R3JX78_COCAP</name>
<reference evidence="1 2" key="1">
    <citation type="submission" date="2013-09" db="EMBL/GenBank/DDBJ databases">
        <title>Corchorus capsularis genome sequencing.</title>
        <authorList>
            <person name="Alam M."/>
            <person name="Haque M.S."/>
            <person name="Islam M.S."/>
            <person name="Emdad E.M."/>
            <person name="Islam M.M."/>
            <person name="Ahmed B."/>
            <person name="Halim A."/>
            <person name="Hossen Q.M.M."/>
            <person name="Hossain M.Z."/>
            <person name="Ahmed R."/>
            <person name="Khan M.M."/>
            <person name="Islam R."/>
            <person name="Rashid M.M."/>
            <person name="Khan S.A."/>
            <person name="Rahman M.S."/>
            <person name="Alam M."/>
        </authorList>
    </citation>
    <scope>NUCLEOTIDE SEQUENCE [LARGE SCALE GENOMIC DNA]</scope>
    <source>
        <strain evidence="2">cv. CVL-1</strain>
        <tissue evidence="1">Whole seedling</tissue>
    </source>
</reference>
<keyword evidence="2" id="KW-1185">Reference proteome</keyword>
<evidence type="ECO:0000313" key="2">
    <source>
        <dbReference type="Proteomes" id="UP000188268"/>
    </source>
</evidence>
<gene>
    <name evidence="1" type="ORF">CCACVL1_03799</name>
</gene>
<proteinExistence type="predicted"/>
<comment type="caution">
    <text evidence="1">The sequence shown here is derived from an EMBL/GenBank/DDBJ whole genome shotgun (WGS) entry which is preliminary data.</text>
</comment>
<sequence length="19" mass="2021">MLKITKSVADMANQSSPEA</sequence>
<protein>
    <submittedName>
        <fullName evidence="1">Uncharacterized protein</fullName>
    </submittedName>
</protein>
<dbReference type="EMBL" id="AWWV01006874">
    <property type="protein sequence ID" value="OMO99446.1"/>
    <property type="molecule type" value="Genomic_DNA"/>
</dbReference>
<accession>A0A1R3JX78</accession>
<dbReference type="AlphaFoldDB" id="A0A1R3JX78"/>